<keyword evidence="8" id="KW-0653">Protein transport</keyword>
<keyword evidence="4 12" id="KW-0812">Transmembrane</keyword>
<dbReference type="EMBL" id="BLLK01000045">
    <property type="protein sequence ID" value="GFH51661.1"/>
    <property type="molecule type" value="Genomic_DNA"/>
</dbReference>
<dbReference type="GO" id="GO:0003400">
    <property type="term" value="P:regulation of COPII vesicle coating"/>
    <property type="evidence" value="ECO:0007669"/>
    <property type="project" value="TreeGrafter"/>
</dbReference>
<keyword evidence="3 11" id="KW-0853">WD repeat</keyword>
<accession>A0AAD3H639</accession>
<dbReference type="InterPro" id="IPR036322">
    <property type="entry name" value="WD40_repeat_dom_sf"/>
</dbReference>
<dbReference type="PROSITE" id="PS00678">
    <property type="entry name" value="WD_REPEATS_1"/>
    <property type="match status" value="1"/>
</dbReference>
<comment type="subcellular location">
    <subcellularLocation>
        <location evidence="1">Endoplasmic reticulum membrane</location>
        <topology evidence="1">Single-pass membrane protein</topology>
    </subcellularLocation>
</comment>
<keyword evidence="14" id="KW-1185">Reference proteome</keyword>
<keyword evidence="6" id="KW-0256">Endoplasmic reticulum</keyword>
<dbReference type="InterPro" id="IPR045260">
    <property type="entry name" value="Sec12-like"/>
</dbReference>
<keyword evidence="7" id="KW-0931">ER-Golgi transport</keyword>
<dbReference type="Proteomes" id="UP001054902">
    <property type="component" value="Unassembled WGS sequence"/>
</dbReference>
<evidence type="ECO:0000256" key="10">
    <source>
        <dbReference type="ARBA" id="ARBA00023136"/>
    </source>
</evidence>
<evidence type="ECO:0008006" key="15">
    <source>
        <dbReference type="Google" id="ProtNLM"/>
    </source>
</evidence>
<evidence type="ECO:0000256" key="12">
    <source>
        <dbReference type="SAM" id="Phobius"/>
    </source>
</evidence>
<reference evidence="13 14" key="1">
    <citation type="journal article" date="2021" name="Sci. Rep.">
        <title>The genome of the diatom Chaetoceros tenuissimus carries an ancient integrated fragment of an extant virus.</title>
        <authorList>
            <person name="Hongo Y."/>
            <person name="Kimura K."/>
            <person name="Takaki Y."/>
            <person name="Yoshida Y."/>
            <person name="Baba S."/>
            <person name="Kobayashi G."/>
            <person name="Nagasaki K."/>
            <person name="Hano T."/>
            <person name="Tomaru Y."/>
        </authorList>
    </citation>
    <scope>NUCLEOTIDE SEQUENCE [LARGE SCALE GENOMIC DNA]</scope>
    <source>
        <strain evidence="13 14">NIES-3715</strain>
    </source>
</reference>
<evidence type="ECO:0000256" key="9">
    <source>
        <dbReference type="ARBA" id="ARBA00022989"/>
    </source>
</evidence>
<dbReference type="GO" id="GO:0005789">
    <property type="term" value="C:endoplasmic reticulum membrane"/>
    <property type="evidence" value="ECO:0007669"/>
    <property type="project" value="UniProtKB-SubCell"/>
</dbReference>
<feature type="transmembrane region" description="Helical" evidence="12">
    <location>
        <begin position="407"/>
        <end position="426"/>
    </location>
</feature>
<evidence type="ECO:0000256" key="11">
    <source>
        <dbReference type="PROSITE-ProRule" id="PRU00221"/>
    </source>
</evidence>
<dbReference type="Gene3D" id="2.130.10.10">
    <property type="entry name" value="YVTN repeat-like/Quinoprotein amine dehydrogenase"/>
    <property type="match status" value="1"/>
</dbReference>
<comment type="caution">
    <text evidence="13">The sequence shown here is derived from an EMBL/GenBank/DDBJ whole genome shotgun (WGS) entry which is preliminary data.</text>
</comment>
<dbReference type="GO" id="GO:0006888">
    <property type="term" value="P:endoplasmic reticulum to Golgi vesicle-mediated transport"/>
    <property type="evidence" value="ECO:0007669"/>
    <property type="project" value="TreeGrafter"/>
</dbReference>
<organism evidence="13 14">
    <name type="scientific">Chaetoceros tenuissimus</name>
    <dbReference type="NCBI Taxonomy" id="426638"/>
    <lineage>
        <taxon>Eukaryota</taxon>
        <taxon>Sar</taxon>
        <taxon>Stramenopiles</taxon>
        <taxon>Ochrophyta</taxon>
        <taxon>Bacillariophyta</taxon>
        <taxon>Coscinodiscophyceae</taxon>
        <taxon>Chaetocerotophycidae</taxon>
        <taxon>Chaetocerotales</taxon>
        <taxon>Chaetocerotaceae</taxon>
        <taxon>Chaetoceros</taxon>
    </lineage>
</organism>
<keyword evidence="9 12" id="KW-1133">Transmembrane helix</keyword>
<feature type="repeat" description="WD" evidence="11">
    <location>
        <begin position="159"/>
        <end position="194"/>
    </location>
</feature>
<gene>
    <name evidence="13" type="ORF">CTEN210_08137</name>
</gene>
<evidence type="ECO:0000256" key="5">
    <source>
        <dbReference type="ARBA" id="ARBA00022737"/>
    </source>
</evidence>
<dbReference type="PANTHER" id="PTHR23284:SF0">
    <property type="entry name" value="PROLACTIN REGULATORY ELEMENT-BINDING PROTEIN"/>
    <property type="match status" value="1"/>
</dbReference>
<dbReference type="PANTHER" id="PTHR23284">
    <property type="entry name" value="PROLACTIN REGULATORY ELEMENT BINDING PROTEIN"/>
    <property type="match status" value="1"/>
</dbReference>
<dbReference type="AlphaFoldDB" id="A0AAD3H639"/>
<dbReference type="Pfam" id="PF00400">
    <property type="entry name" value="WD40"/>
    <property type="match status" value="1"/>
</dbReference>
<dbReference type="GO" id="GO:0015031">
    <property type="term" value="P:protein transport"/>
    <property type="evidence" value="ECO:0007669"/>
    <property type="project" value="UniProtKB-KW"/>
</dbReference>
<evidence type="ECO:0000313" key="14">
    <source>
        <dbReference type="Proteomes" id="UP001054902"/>
    </source>
</evidence>
<keyword evidence="10 12" id="KW-0472">Membrane</keyword>
<evidence type="ECO:0000256" key="7">
    <source>
        <dbReference type="ARBA" id="ARBA00022892"/>
    </source>
</evidence>
<protein>
    <recommendedName>
        <fullName evidence="15">Coronin</fullName>
    </recommendedName>
</protein>
<proteinExistence type="predicted"/>
<evidence type="ECO:0000256" key="1">
    <source>
        <dbReference type="ARBA" id="ARBA00004389"/>
    </source>
</evidence>
<dbReference type="GO" id="GO:0005085">
    <property type="term" value="F:guanyl-nucleotide exchange factor activity"/>
    <property type="evidence" value="ECO:0007669"/>
    <property type="project" value="InterPro"/>
</dbReference>
<keyword evidence="5" id="KW-0677">Repeat</keyword>
<name>A0AAD3H639_9STRA</name>
<keyword evidence="2" id="KW-0813">Transport</keyword>
<dbReference type="PROSITE" id="PS50294">
    <property type="entry name" value="WD_REPEATS_REGION"/>
    <property type="match status" value="1"/>
</dbReference>
<dbReference type="InterPro" id="IPR015943">
    <property type="entry name" value="WD40/YVTN_repeat-like_dom_sf"/>
</dbReference>
<evidence type="ECO:0000256" key="6">
    <source>
        <dbReference type="ARBA" id="ARBA00022824"/>
    </source>
</evidence>
<dbReference type="SUPFAM" id="SSF50978">
    <property type="entry name" value="WD40 repeat-like"/>
    <property type="match status" value="1"/>
</dbReference>
<evidence type="ECO:0000256" key="8">
    <source>
        <dbReference type="ARBA" id="ARBA00022927"/>
    </source>
</evidence>
<dbReference type="InterPro" id="IPR001680">
    <property type="entry name" value="WD40_rpt"/>
</dbReference>
<evidence type="ECO:0000256" key="3">
    <source>
        <dbReference type="ARBA" id="ARBA00022574"/>
    </source>
</evidence>
<sequence length="469" mass="51396">MPVKPPSRTQPTAVPIFAIKWQTSPAIIPSHVLAYAGGGGSAKTGIGNTVSIQIDQQNITIDTGVEIAVCIDVLITQSKLIYLAVGVRDSVRVYLMDQENSEAIQVSNVDLEKDAGVNAVAWNSFGDSIGVGCENGSAHVLSVEFEEDNKLKMQQVIELKGHIKAVCSCVYHPRNPEVLMTSAKDGTCRVWNLQMNNEDKCMDTLDCKIYDPKGPKPKANILNPKPGQCLVRGCAFGDFHGNVIYTIQSGRKGGAFLSVWNLTRRAVPGETENPRNNPNGQPVPKMVYEFKEALRRQVSKFPVSAMSLSGDFTTLALGDTDGSITLLNAERDFKKIKFWECAHDLPVTCIAARPLPVPLSGEDLTGVAVDAISASADNKLTYVTKQRKSTLKKPKRKKTGGKYQRESLGLFYPIYVLLFLMIVYAIKVSYDVCHDEFTGEDGIDNVKHCLLHTVLWAESDRPGVAFIPH</sequence>
<evidence type="ECO:0000256" key="4">
    <source>
        <dbReference type="ARBA" id="ARBA00022692"/>
    </source>
</evidence>
<dbReference type="SMART" id="SM00320">
    <property type="entry name" value="WD40"/>
    <property type="match status" value="3"/>
</dbReference>
<dbReference type="InterPro" id="IPR019775">
    <property type="entry name" value="WD40_repeat_CS"/>
</dbReference>
<dbReference type="PROSITE" id="PS50082">
    <property type="entry name" value="WD_REPEATS_2"/>
    <property type="match status" value="1"/>
</dbReference>
<evidence type="ECO:0000256" key="2">
    <source>
        <dbReference type="ARBA" id="ARBA00022448"/>
    </source>
</evidence>
<evidence type="ECO:0000313" key="13">
    <source>
        <dbReference type="EMBL" id="GFH51661.1"/>
    </source>
</evidence>